<accession>H5XE97</accession>
<dbReference type="NCBIfam" id="NF041045">
    <property type="entry name" value="RsbA_anti_sig"/>
    <property type="match status" value="1"/>
</dbReference>
<feature type="domain" description="Histidine kinase/HSP90-like ATPase" evidence="2">
    <location>
        <begin position="198"/>
        <end position="308"/>
    </location>
</feature>
<dbReference type="Gene3D" id="3.30.565.10">
    <property type="entry name" value="Histidine kinase-like ATPase, C-terminal domain"/>
    <property type="match status" value="1"/>
</dbReference>
<dbReference type="HOGENOM" id="CLU_072253_0_0_11"/>
<dbReference type="PANTHER" id="PTHR35526:SF3">
    <property type="entry name" value="ANTI-SIGMA-F FACTOR RSBW"/>
    <property type="match status" value="1"/>
</dbReference>
<protein>
    <submittedName>
        <fullName evidence="4">Anti-sigma regulatory factor (Ser/Thr protein kinase)</fullName>
    </submittedName>
</protein>
<dbReference type="EMBL" id="CM001440">
    <property type="protein sequence ID" value="EHR60343.1"/>
    <property type="molecule type" value="Genomic_DNA"/>
</dbReference>
<dbReference type="SUPFAM" id="SSF55874">
    <property type="entry name" value="ATPase domain of HSP90 chaperone/DNA topoisomerase II/histidine kinase"/>
    <property type="match status" value="1"/>
</dbReference>
<reference evidence="4 5" key="1">
    <citation type="submission" date="2011-11" db="EMBL/GenBank/DDBJ databases">
        <title>The Noncontiguous Finished sequence of Saccharomonospora cyanea NA-134.</title>
        <authorList>
            <consortium name="US DOE Joint Genome Institute"/>
            <person name="Lucas S."/>
            <person name="Han J."/>
            <person name="Lapidus A."/>
            <person name="Cheng J.-F."/>
            <person name="Goodwin L."/>
            <person name="Pitluck S."/>
            <person name="Peters L."/>
            <person name="Ovchinnikova G."/>
            <person name="Lu M."/>
            <person name="Detter J.C."/>
            <person name="Han C."/>
            <person name="Tapia R."/>
            <person name="Land M."/>
            <person name="Hauser L."/>
            <person name="Kyrpides N."/>
            <person name="Ivanova N."/>
            <person name="Pagani I."/>
            <person name="Brambilla E.-M."/>
            <person name="Klenk H.-P."/>
            <person name="Woyke T."/>
        </authorList>
    </citation>
    <scope>NUCLEOTIDE SEQUENCE [LARGE SCALE GENOMIC DNA]</scope>
    <source>
        <strain evidence="4 5">NA-134</strain>
    </source>
</reference>
<keyword evidence="4" id="KW-0808">Transferase</keyword>
<dbReference type="Pfam" id="PF14417">
    <property type="entry name" value="MEDS"/>
    <property type="match status" value="1"/>
</dbReference>
<sequence>MVTTGSRAAEGTFSHRALFYRDEIGYVSSTVPFVLDGLDRGEPVVVAVPARRLRRLEDALGAAAEKVRLVDIEELGRNPGRIIPALHTFLDEHPSGPARVIGEPVWSGRAEEEYPACVQHEAMVNLAFVCRPATFMCPYDVDALGPGVVRDAEATHPLLMEADAGGDGARPSPRYSPELAYDRYNEPLSAPPEAFVVPFDVETLSKARRVATEFAARAGIEGDRLDDVALAVGEVCANSVRHGGGHGELAVWGNGDGVVCQVSDEGRLTDRLAGRRPVSKYRHGGRGLFLVNQVADLVRTHVAPDGLTTHIHVRR</sequence>
<gene>
    <name evidence="4" type="ORF">SaccyDRAFT_1439</name>
</gene>
<dbReference type="AlphaFoldDB" id="H5XE97"/>
<dbReference type="InterPro" id="IPR047718">
    <property type="entry name" value="RsbA-like_anti_sig"/>
</dbReference>
<keyword evidence="4" id="KW-0418">Kinase</keyword>
<keyword evidence="1" id="KW-0723">Serine/threonine-protein kinase</keyword>
<evidence type="ECO:0000256" key="1">
    <source>
        <dbReference type="ARBA" id="ARBA00022527"/>
    </source>
</evidence>
<organism evidence="4 5">
    <name type="scientific">Saccharomonospora cyanea NA-134</name>
    <dbReference type="NCBI Taxonomy" id="882082"/>
    <lineage>
        <taxon>Bacteria</taxon>
        <taxon>Bacillati</taxon>
        <taxon>Actinomycetota</taxon>
        <taxon>Actinomycetes</taxon>
        <taxon>Pseudonocardiales</taxon>
        <taxon>Pseudonocardiaceae</taxon>
        <taxon>Saccharomonospora</taxon>
    </lineage>
</organism>
<dbReference type="InterPro" id="IPR025847">
    <property type="entry name" value="MEDS_domain"/>
</dbReference>
<proteinExistence type="predicted"/>
<dbReference type="InterPro" id="IPR003594">
    <property type="entry name" value="HATPase_dom"/>
</dbReference>
<dbReference type="InterPro" id="IPR036890">
    <property type="entry name" value="HATPase_C_sf"/>
</dbReference>
<evidence type="ECO:0000259" key="3">
    <source>
        <dbReference type="Pfam" id="PF14417"/>
    </source>
</evidence>
<dbReference type="Proteomes" id="UP000002791">
    <property type="component" value="Chromosome"/>
</dbReference>
<dbReference type="GO" id="GO:0004674">
    <property type="term" value="F:protein serine/threonine kinase activity"/>
    <property type="evidence" value="ECO:0007669"/>
    <property type="project" value="UniProtKB-KW"/>
</dbReference>
<name>H5XE97_9PSEU</name>
<dbReference type="PANTHER" id="PTHR35526">
    <property type="entry name" value="ANTI-SIGMA-F FACTOR RSBW-RELATED"/>
    <property type="match status" value="1"/>
</dbReference>
<dbReference type="Pfam" id="PF13581">
    <property type="entry name" value="HATPase_c_2"/>
    <property type="match status" value="1"/>
</dbReference>
<feature type="domain" description="MEDS" evidence="3">
    <location>
        <begin position="15"/>
        <end position="157"/>
    </location>
</feature>
<evidence type="ECO:0000259" key="2">
    <source>
        <dbReference type="Pfam" id="PF13581"/>
    </source>
</evidence>
<dbReference type="InterPro" id="IPR050267">
    <property type="entry name" value="Anti-sigma-factor_SerPK"/>
</dbReference>
<dbReference type="CDD" id="cd16936">
    <property type="entry name" value="HATPase_RsbW-like"/>
    <property type="match status" value="1"/>
</dbReference>
<dbReference type="STRING" id="882082.SaccyDRAFT_1439"/>
<dbReference type="RefSeq" id="WP_005454861.1">
    <property type="nucleotide sequence ID" value="NZ_CM001440.1"/>
</dbReference>
<evidence type="ECO:0000313" key="4">
    <source>
        <dbReference type="EMBL" id="EHR60343.1"/>
    </source>
</evidence>
<keyword evidence="5" id="KW-1185">Reference proteome</keyword>
<evidence type="ECO:0000313" key="5">
    <source>
        <dbReference type="Proteomes" id="UP000002791"/>
    </source>
</evidence>
<dbReference type="eggNOG" id="COG2172">
    <property type="taxonomic scope" value="Bacteria"/>
</dbReference>